<evidence type="ECO:0000259" key="1">
    <source>
        <dbReference type="Pfam" id="PF14111"/>
    </source>
</evidence>
<dbReference type="Pfam" id="PF14111">
    <property type="entry name" value="DUF4283"/>
    <property type="match status" value="1"/>
</dbReference>
<dbReference type="EMBL" id="UZAU01000026">
    <property type="status" value="NOT_ANNOTATED_CDS"/>
    <property type="molecule type" value="Genomic_DNA"/>
</dbReference>
<dbReference type="AlphaFoldDB" id="A0A803NGT3"/>
<dbReference type="PANTHER" id="PTHR31286">
    <property type="entry name" value="GLYCINE-RICH CELL WALL STRUCTURAL PROTEIN 1.8-LIKE"/>
    <property type="match status" value="1"/>
</dbReference>
<name>A0A803NGT3_CANSA</name>
<dbReference type="Pfam" id="PF14392">
    <property type="entry name" value="zf-CCHC_4"/>
    <property type="match status" value="1"/>
</dbReference>
<feature type="domain" description="DUF4283" evidence="1">
    <location>
        <begin position="43"/>
        <end position="122"/>
    </location>
</feature>
<dbReference type="OMA" id="WIMEEIS"/>
<feature type="domain" description="Zinc knuckle CX2CX4HX4C" evidence="2">
    <location>
        <begin position="182"/>
        <end position="228"/>
    </location>
</feature>
<dbReference type="InterPro" id="IPR025836">
    <property type="entry name" value="Zn_knuckle_CX2CX4HX4C"/>
</dbReference>
<evidence type="ECO:0000259" key="2">
    <source>
        <dbReference type="Pfam" id="PF14392"/>
    </source>
</evidence>
<reference evidence="3" key="1">
    <citation type="submission" date="2018-11" db="EMBL/GenBank/DDBJ databases">
        <authorList>
            <person name="Grassa J C."/>
        </authorList>
    </citation>
    <scope>NUCLEOTIDE SEQUENCE [LARGE SCALE GENOMIC DNA]</scope>
</reference>
<protein>
    <recommendedName>
        <fullName evidence="5">DUF4283 domain-containing protein</fullName>
    </recommendedName>
</protein>
<keyword evidence="4" id="KW-1185">Reference proteome</keyword>
<proteinExistence type="predicted"/>
<evidence type="ECO:0000313" key="3">
    <source>
        <dbReference type="EnsemblPlants" id="cds.evm.model.01.1383"/>
    </source>
</evidence>
<evidence type="ECO:0008006" key="5">
    <source>
        <dbReference type="Google" id="ProtNLM"/>
    </source>
</evidence>
<organism evidence="3 4">
    <name type="scientific">Cannabis sativa</name>
    <name type="common">Hemp</name>
    <name type="synonym">Marijuana</name>
    <dbReference type="NCBI Taxonomy" id="3483"/>
    <lineage>
        <taxon>Eukaryota</taxon>
        <taxon>Viridiplantae</taxon>
        <taxon>Streptophyta</taxon>
        <taxon>Embryophyta</taxon>
        <taxon>Tracheophyta</taxon>
        <taxon>Spermatophyta</taxon>
        <taxon>Magnoliopsida</taxon>
        <taxon>eudicotyledons</taxon>
        <taxon>Gunneridae</taxon>
        <taxon>Pentapetalae</taxon>
        <taxon>rosids</taxon>
        <taxon>fabids</taxon>
        <taxon>Rosales</taxon>
        <taxon>Cannabaceae</taxon>
        <taxon>Cannabis</taxon>
    </lineage>
</organism>
<dbReference type="EnsemblPlants" id="evm.model.01.1383">
    <property type="protein sequence ID" value="cds.evm.model.01.1383"/>
    <property type="gene ID" value="evm.TU.01.1383"/>
</dbReference>
<dbReference type="Proteomes" id="UP000596661">
    <property type="component" value="Chromosome 1"/>
</dbReference>
<dbReference type="PANTHER" id="PTHR31286:SF183">
    <property type="entry name" value="CCHC-TYPE DOMAIN-CONTAINING PROTEIN"/>
    <property type="match status" value="1"/>
</dbReference>
<dbReference type="InterPro" id="IPR040256">
    <property type="entry name" value="At4g02000-like"/>
</dbReference>
<sequence length="290" mass="33954">MALSSHNMSNINDQYDQIQLEEEEDGGLLCDIVADVGQPIDDRWCLVGKFLTKRLIDFDAMQNTLASLWQPGKGMFVKELDLNLYIFQFYHEIDIQRVMDGSPWTFNRFQLVFERLKRGEDPRSVSLHRLDIWVQLHNLKTGFMTEANARNVGNYIGSFIKSDPKNFLGIWRDYLRIRVTINIEKHLKRRIKLKKTNGEWLWCQFKYESVPTFCFICGIIGHSERFCHRLFDTPLEEIEKPFGLWMKAEPIRKKQKFGSRWLRTGTATDDHFSDEPLNAGATDDVINAPN</sequence>
<dbReference type="OrthoDB" id="1939268at2759"/>
<accession>A0A803NGT3</accession>
<dbReference type="InterPro" id="IPR025558">
    <property type="entry name" value="DUF4283"/>
</dbReference>
<dbReference type="Gramene" id="evm.model.01.1383">
    <property type="protein sequence ID" value="cds.evm.model.01.1383"/>
    <property type="gene ID" value="evm.TU.01.1383"/>
</dbReference>
<reference evidence="3" key="2">
    <citation type="submission" date="2021-03" db="UniProtKB">
        <authorList>
            <consortium name="EnsemblPlants"/>
        </authorList>
    </citation>
    <scope>IDENTIFICATION</scope>
</reference>
<evidence type="ECO:0000313" key="4">
    <source>
        <dbReference type="Proteomes" id="UP000596661"/>
    </source>
</evidence>